<protein>
    <recommendedName>
        <fullName evidence="2">Asparagine synthetase domain-containing protein</fullName>
    </recommendedName>
</protein>
<dbReference type="SUPFAM" id="SSF56235">
    <property type="entry name" value="N-terminal nucleophile aminohydrolases (Ntn hydrolases)"/>
    <property type="match status" value="1"/>
</dbReference>
<keyword evidence="4" id="KW-1185">Reference proteome</keyword>
<feature type="domain" description="Asparagine synthetase" evidence="2">
    <location>
        <begin position="145"/>
        <end position="275"/>
    </location>
</feature>
<evidence type="ECO:0000259" key="2">
    <source>
        <dbReference type="Pfam" id="PF00733"/>
    </source>
</evidence>
<dbReference type="SUPFAM" id="SSF52402">
    <property type="entry name" value="Adenine nucleotide alpha hydrolases-like"/>
    <property type="match status" value="1"/>
</dbReference>
<proteinExistence type="predicted"/>
<dbReference type="EMBL" id="BAAAJK010000005">
    <property type="protein sequence ID" value="GAA1384301.1"/>
    <property type="molecule type" value="Genomic_DNA"/>
</dbReference>
<name>A0ABN1XKV2_9PSEU</name>
<accession>A0ABN1XKV2</accession>
<dbReference type="InterPro" id="IPR001962">
    <property type="entry name" value="Asn_synthase"/>
</dbReference>
<dbReference type="Proteomes" id="UP001501414">
    <property type="component" value="Unassembled WGS sequence"/>
</dbReference>
<evidence type="ECO:0000313" key="3">
    <source>
        <dbReference type="EMBL" id="GAA1384301.1"/>
    </source>
</evidence>
<comment type="caution">
    <text evidence="3">The sequence shown here is derived from an EMBL/GenBank/DDBJ whole genome shotgun (WGS) entry which is preliminary data.</text>
</comment>
<dbReference type="CDD" id="cd01991">
    <property type="entry name" value="Asn_synthase_B_C"/>
    <property type="match status" value="1"/>
</dbReference>
<reference evidence="3 4" key="1">
    <citation type="journal article" date="2019" name="Int. J. Syst. Evol. Microbiol.">
        <title>The Global Catalogue of Microorganisms (GCM) 10K type strain sequencing project: providing services to taxonomists for standard genome sequencing and annotation.</title>
        <authorList>
            <consortium name="The Broad Institute Genomics Platform"/>
            <consortium name="The Broad Institute Genome Sequencing Center for Infectious Disease"/>
            <person name="Wu L."/>
            <person name="Ma J."/>
        </authorList>
    </citation>
    <scope>NUCLEOTIDE SEQUENCE [LARGE SCALE GENOMIC DNA]</scope>
    <source>
        <strain evidence="3 4">JCM 11896</strain>
    </source>
</reference>
<organism evidence="3 4">
    <name type="scientific">Pseudonocardia kongjuensis</name>
    <dbReference type="NCBI Taxonomy" id="102227"/>
    <lineage>
        <taxon>Bacteria</taxon>
        <taxon>Bacillati</taxon>
        <taxon>Actinomycetota</taxon>
        <taxon>Actinomycetes</taxon>
        <taxon>Pseudonocardiales</taxon>
        <taxon>Pseudonocardiaceae</taxon>
        <taxon>Pseudonocardia</taxon>
    </lineage>
</organism>
<dbReference type="Gene3D" id="3.40.50.620">
    <property type="entry name" value="HUPs"/>
    <property type="match status" value="1"/>
</dbReference>
<gene>
    <name evidence="3" type="ORF">GCM10009613_14980</name>
</gene>
<sequence length="423" mass="45744">MVGRPDPSFGLVDGELMPDSSLRPGADVPAHGVGTLASARRDGDDWRIARDPLGLNKLFWARDAPGSIVLAPRPHLLRAEGLSFDAVHAVPRGAVIDIGPDGVRHTLMTVPPHQEDAGRPLDEIAADIRFALDGYLAAVASAAPDATAVVCCSGGLDSSGILALANRHFGRVLGVSFDFRRPDARPSEDRVIARRLCDDLGVELLETDVDRSGLLEHLDVVLLEGADWRDFNVHAALVNAVLAESIAGAAGASPLVLTGDLANEFLADYHEERYRGETYYRLPRLGPSALRRWLVAGLDSTHRELGVFGAWGLPVVQPYAAATQHYLSLPGSFLARDDAKQQLCREVFRDLLPGYVLTRQKTRAQVGDPDIGGGVLAACIDQGIDQASLRHRFAELHKLDRLADLDHFIRAGRYRSAVPEENA</sequence>
<evidence type="ECO:0000256" key="1">
    <source>
        <dbReference type="SAM" id="MobiDB-lite"/>
    </source>
</evidence>
<evidence type="ECO:0000313" key="4">
    <source>
        <dbReference type="Proteomes" id="UP001501414"/>
    </source>
</evidence>
<feature type="region of interest" description="Disordered" evidence="1">
    <location>
        <begin position="1"/>
        <end position="28"/>
    </location>
</feature>
<dbReference type="InterPro" id="IPR014729">
    <property type="entry name" value="Rossmann-like_a/b/a_fold"/>
</dbReference>
<dbReference type="Pfam" id="PF00733">
    <property type="entry name" value="Asn_synthase"/>
    <property type="match status" value="1"/>
</dbReference>
<dbReference type="InterPro" id="IPR029055">
    <property type="entry name" value="Ntn_hydrolases_N"/>
</dbReference>